<proteinExistence type="predicted"/>
<sequence length="421" mass="46213">MIKVICTSIARLPAQLAEGERAFTYFKSARREGVGTIAKSWHGSLKRKGFRPTPAAWDFVQFCLAVCATDLCAMRSTSADGWTRTIELSVGLHEPMRWGPWKVELEQLLKVLTGDYWTLIFTDAGLPPPQGRFTAKNQDCVSLLSGGLDSLIGGMDLVAQGRRPLFVSQLAHEDSERQRRYATLLGGADAHYQWSHGISFKGLREPSTRGRSLAFYAFAVLAASRLDAARPTIYIPENGFICVNPPLVPGRVSSLSTRTTHPLFINKLQQVLDGVGVSVQLELPYRFKTKGQMMNECLDQPRLQALASDTTSCGRFRTYNRTHCGRCVPCMIRRAAFGAWTSGADATRYVFPSLVGSDKSSGPDDPMAVALAVLAARDRGIDRFLGASLAFAPIPERPQYRSVLTDGIHELEALLTGDGLL</sequence>
<dbReference type="EMBL" id="LCYC01000039">
    <property type="protein sequence ID" value="KWV76352.1"/>
    <property type="molecule type" value="Genomic_DNA"/>
</dbReference>
<organism evidence="1 2">
    <name type="scientific">Pseudomonas fluorescens</name>
    <dbReference type="NCBI Taxonomy" id="294"/>
    <lineage>
        <taxon>Bacteria</taxon>
        <taxon>Pseudomonadati</taxon>
        <taxon>Pseudomonadota</taxon>
        <taxon>Gammaproteobacteria</taxon>
        <taxon>Pseudomonadales</taxon>
        <taxon>Pseudomonadaceae</taxon>
        <taxon>Pseudomonas</taxon>
    </lineage>
</organism>
<dbReference type="InterPro" id="IPR014729">
    <property type="entry name" value="Rossmann-like_a/b/a_fold"/>
</dbReference>
<dbReference type="RefSeq" id="WP_060766034.1">
    <property type="nucleotide sequence ID" value="NZ_LCYC01000039.1"/>
</dbReference>
<keyword evidence="1" id="KW-0436">Ligase</keyword>
<dbReference type="PATRIC" id="fig|294.195.peg.2875"/>
<dbReference type="SUPFAM" id="SSF52402">
    <property type="entry name" value="Adenine nucleotide alpha hydrolases-like"/>
    <property type="match status" value="1"/>
</dbReference>
<dbReference type="Proteomes" id="UP000063434">
    <property type="component" value="Unassembled WGS sequence"/>
</dbReference>
<evidence type="ECO:0000313" key="2">
    <source>
        <dbReference type="Proteomes" id="UP000063434"/>
    </source>
</evidence>
<dbReference type="EC" id="6.3.4.20" evidence="1"/>
<dbReference type="NCBIfam" id="NF041925">
    <property type="entry name" value="QatC"/>
    <property type="match status" value="1"/>
</dbReference>
<protein>
    <submittedName>
        <fullName evidence="1">7-cyano-7-deazaguanine synthase</fullName>
        <ecNumber evidence="1">6.3.4.20</ecNumber>
    </submittedName>
</protein>
<accession>A0A109KVV4</accession>
<gene>
    <name evidence="1" type="primary">queC_1</name>
    <name evidence="1" type="ORF">PFL603g_02692</name>
</gene>
<name>A0A109KVV4_PSEFL</name>
<dbReference type="InterPro" id="IPR049676">
    <property type="entry name" value="QatC"/>
</dbReference>
<reference evidence="1 2" key="1">
    <citation type="submission" date="2015-05" db="EMBL/GenBank/DDBJ databases">
        <title>A genomic and transcriptomic approach to investigate the blue pigment phenotype in Pseudomonas fluorescens.</title>
        <authorList>
            <person name="Andreani N.A."/>
            <person name="Cardazzo B."/>
        </authorList>
    </citation>
    <scope>NUCLEOTIDE SEQUENCE [LARGE SCALE GENOMIC DNA]</scope>
    <source>
        <strain evidence="1 2">Ps_40</strain>
    </source>
</reference>
<dbReference type="AlphaFoldDB" id="A0A109KVV4"/>
<dbReference type="Gene3D" id="3.40.50.620">
    <property type="entry name" value="HUPs"/>
    <property type="match status" value="1"/>
</dbReference>
<comment type="caution">
    <text evidence="1">The sequence shown here is derived from an EMBL/GenBank/DDBJ whole genome shotgun (WGS) entry which is preliminary data.</text>
</comment>
<evidence type="ECO:0000313" key="1">
    <source>
        <dbReference type="EMBL" id="KWV76352.1"/>
    </source>
</evidence>
<dbReference type="GO" id="GO:0016874">
    <property type="term" value="F:ligase activity"/>
    <property type="evidence" value="ECO:0007669"/>
    <property type="project" value="UniProtKB-KW"/>
</dbReference>